<proteinExistence type="predicted"/>
<dbReference type="EMBL" id="AVBH01000042">
    <property type="protein sequence ID" value="KGO98901.1"/>
    <property type="molecule type" value="Genomic_DNA"/>
</dbReference>
<evidence type="ECO:0000256" key="1">
    <source>
        <dbReference type="SAM" id="SignalP"/>
    </source>
</evidence>
<dbReference type="STRING" id="1385515.GCA_000423325_01343"/>
<dbReference type="OrthoDB" id="597163at2"/>
<feature type="chain" id="PRO_5001973571" description="Outer membrane protein beta-barrel domain-containing protein" evidence="1">
    <location>
        <begin position="25"/>
        <end position="268"/>
    </location>
</feature>
<feature type="signal peptide" evidence="1">
    <location>
        <begin position="1"/>
        <end position="24"/>
    </location>
</feature>
<dbReference type="AlphaFoldDB" id="A0A0A0MBM1"/>
<evidence type="ECO:0000313" key="2">
    <source>
        <dbReference type="EMBL" id="KGO98901.1"/>
    </source>
</evidence>
<organism evidence="2 3">
    <name type="scientific">Lysobacter defluvii IMMIB APB-9 = DSM 18482</name>
    <dbReference type="NCBI Taxonomy" id="1385515"/>
    <lineage>
        <taxon>Bacteria</taxon>
        <taxon>Pseudomonadati</taxon>
        <taxon>Pseudomonadota</taxon>
        <taxon>Gammaproteobacteria</taxon>
        <taxon>Lysobacterales</taxon>
        <taxon>Lysobacteraceae</taxon>
        <taxon>Novilysobacter</taxon>
    </lineage>
</organism>
<protein>
    <recommendedName>
        <fullName evidence="4">Outer membrane protein beta-barrel domain-containing protein</fullName>
    </recommendedName>
</protein>
<evidence type="ECO:0000313" key="3">
    <source>
        <dbReference type="Proteomes" id="UP000030003"/>
    </source>
</evidence>
<dbReference type="RefSeq" id="WP_036136658.1">
    <property type="nucleotide sequence ID" value="NZ_AUHT01000007.1"/>
</dbReference>
<sequence>MFRKTLFALALGSAAALPALPAHAIDEDGTTLRVGALWADADSQLRGEGVFEGEPISFREDFDFGGTEVAPRLDAQFRMGERHRLLFDYFNYDKDRRWTLEEDFSYGGETVPAGSFIGGEVEFEIASLAYDFAVVETDSLSWGLQLGVEYASIQAGARAEVGDETWSARETSDGFAPVIGTRLTYSPANRWLFVVQGQYLDADWGNFDDYDGDLSRASALVDYQWTDRFGVHLGYEWFRLDVDQTGSDGVLGLRQEFKGPVAGVSLRF</sequence>
<dbReference type="eggNOG" id="COG3637">
    <property type="taxonomic scope" value="Bacteria"/>
</dbReference>
<reference evidence="2 3" key="1">
    <citation type="submission" date="2013-08" db="EMBL/GenBank/DDBJ databases">
        <title>Genomic analysis of Lysobacter defluvii.</title>
        <authorList>
            <person name="Wang Q."/>
            <person name="Wang G."/>
        </authorList>
    </citation>
    <scope>NUCLEOTIDE SEQUENCE [LARGE SCALE GENOMIC DNA]</scope>
    <source>
        <strain evidence="2 3">IMMIB APB-9</strain>
    </source>
</reference>
<name>A0A0A0MBM1_9GAMM</name>
<dbReference type="Proteomes" id="UP000030003">
    <property type="component" value="Unassembled WGS sequence"/>
</dbReference>
<keyword evidence="3" id="KW-1185">Reference proteome</keyword>
<dbReference type="SUPFAM" id="SSF56935">
    <property type="entry name" value="Porins"/>
    <property type="match status" value="1"/>
</dbReference>
<keyword evidence="1" id="KW-0732">Signal</keyword>
<comment type="caution">
    <text evidence="2">The sequence shown here is derived from an EMBL/GenBank/DDBJ whole genome shotgun (WGS) entry which is preliminary data.</text>
</comment>
<gene>
    <name evidence="2" type="ORF">N791_13150</name>
</gene>
<evidence type="ECO:0008006" key="4">
    <source>
        <dbReference type="Google" id="ProtNLM"/>
    </source>
</evidence>
<accession>A0A0A0MBM1</accession>